<reference evidence="2 3" key="1">
    <citation type="submission" date="2020-02" db="EMBL/GenBank/DDBJ databases">
        <title>A chromosome-scale genome assembly of the black bullhead catfish (Ameiurus melas).</title>
        <authorList>
            <person name="Wen M."/>
            <person name="Zham M."/>
            <person name="Cabau C."/>
            <person name="Klopp C."/>
            <person name="Donnadieu C."/>
            <person name="Roques C."/>
            <person name="Bouchez O."/>
            <person name="Lampietro C."/>
            <person name="Jouanno E."/>
            <person name="Herpin A."/>
            <person name="Louis A."/>
            <person name="Berthelot C."/>
            <person name="Parey E."/>
            <person name="Roest-Crollius H."/>
            <person name="Braasch I."/>
            <person name="Postlethwait J."/>
            <person name="Robinson-Rechavi M."/>
            <person name="Echchiki A."/>
            <person name="Begum T."/>
            <person name="Montfort J."/>
            <person name="Schartl M."/>
            <person name="Bobe J."/>
            <person name="Guiguen Y."/>
        </authorList>
    </citation>
    <scope>NUCLEOTIDE SEQUENCE [LARGE SCALE GENOMIC DNA]</scope>
    <source>
        <strain evidence="2">M_S1</strain>
        <tissue evidence="2">Blood</tissue>
    </source>
</reference>
<dbReference type="GO" id="GO:0007129">
    <property type="term" value="P:homologous chromosome pairing at meiosis"/>
    <property type="evidence" value="ECO:0007669"/>
    <property type="project" value="TreeGrafter"/>
</dbReference>
<dbReference type="Pfam" id="PF15771">
    <property type="entry name" value="IHO1"/>
    <property type="match status" value="1"/>
</dbReference>
<dbReference type="Proteomes" id="UP000593565">
    <property type="component" value="Unassembled WGS sequence"/>
</dbReference>
<dbReference type="GO" id="GO:0042138">
    <property type="term" value="P:meiotic DNA double-strand break formation"/>
    <property type="evidence" value="ECO:0007669"/>
    <property type="project" value="InterPro"/>
</dbReference>
<accession>A0A7J6A8M2</accession>
<dbReference type="AlphaFoldDB" id="A0A7J6A8M2"/>
<dbReference type="EMBL" id="JAAGNN010000016">
    <property type="protein sequence ID" value="KAF4079212.1"/>
    <property type="molecule type" value="Genomic_DNA"/>
</dbReference>
<evidence type="ECO:0008006" key="4">
    <source>
        <dbReference type="Google" id="ProtNLM"/>
    </source>
</evidence>
<evidence type="ECO:0000313" key="2">
    <source>
        <dbReference type="EMBL" id="KAF4079212.1"/>
    </source>
</evidence>
<dbReference type="PANTHER" id="PTHR35662:SF1">
    <property type="entry name" value="INTERACTOR OF HORMAD1 PROTEIN 1"/>
    <property type="match status" value="1"/>
</dbReference>
<evidence type="ECO:0000256" key="1">
    <source>
        <dbReference type="SAM" id="MobiDB-lite"/>
    </source>
</evidence>
<name>A0A7J6A8M2_AMEME</name>
<gene>
    <name evidence="2" type="ORF">AMELA_G00190390</name>
</gene>
<dbReference type="InterPro" id="IPR031529">
    <property type="entry name" value="IHO1"/>
</dbReference>
<feature type="region of interest" description="Disordered" evidence="1">
    <location>
        <begin position="374"/>
        <end position="432"/>
    </location>
</feature>
<proteinExistence type="predicted"/>
<comment type="caution">
    <text evidence="2">The sequence shown here is derived from an EMBL/GenBank/DDBJ whole genome shotgun (WGS) entry which is preliminary data.</text>
</comment>
<organism evidence="2 3">
    <name type="scientific">Ameiurus melas</name>
    <name type="common">Black bullhead</name>
    <name type="synonym">Silurus melas</name>
    <dbReference type="NCBI Taxonomy" id="219545"/>
    <lineage>
        <taxon>Eukaryota</taxon>
        <taxon>Metazoa</taxon>
        <taxon>Chordata</taxon>
        <taxon>Craniata</taxon>
        <taxon>Vertebrata</taxon>
        <taxon>Euteleostomi</taxon>
        <taxon>Actinopterygii</taxon>
        <taxon>Neopterygii</taxon>
        <taxon>Teleostei</taxon>
        <taxon>Ostariophysi</taxon>
        <taxon>Siluriformes</taxon>
        <taxon>Ictaluridae</taxon>
        <taxon>Ameiurus</taxon>
    </lineage>
</organism>
<feature type="compositionally biased region" description="Low complexity" evidence="1">
    <location>
        <begin position="420"/>
        <end position="432"/>
    </location>
</feature>
<sequence>MERAKSGCTVLHGPNILSMLRPSIIWIRSLARAHSANLKPLQATQTFDTLLSLNSGYFKQTFIIVQLHGSMKPNIWNVKDILNVPMNSVGARPGKGGATSDYSSLPDSQFLFGSQTWPENSQCFSQEISGQSRGSQQASQEVQIYETKVSTNYHSKPILFGDSKVTSISGGRAMGILDRFEEEKRKAKEIEILVGVRQLHESLENIKKTFLNCIDGSCDITRAAVAEGMDHFRKTIQDHFSTIKENIASQTELLMSQTRKEMEYETKTSLALKDLSSLVLSLQRDLEILKVEQSKEQHLLGEIWSLLGTIMTARYTGAHHGPVRMFDNTVQTSPGLVAQFCVVSEEKRSYERLKLCSEAFNYSEGRVDQSICPVKKTSPEKPNRGASFRAIGTQPFEKQRHMGTERSDPNGWQKSYHLHSVTTSSPSPVSSSTVTALVQDPKMYMVGSPVHVEPVKSLNDTNKSKSATWIEVPREKKVPKRAQRYQTFKKKKRALILPQRRPNQGMALNKTFEDSQHDEDQENRVPQSAVSACQKTSKAVSGNRLPLQQQSTTRLMNMSECGQHLNPWSWSQSSNSSQVTVEYQRAECETVKPEQKANTILRPRVTWQRFDFISDSD</sequence>
<feature type="compositionally biased region" description="Basic and acidic residues" evidence="1">
    <location>
        <begin position="397"/>
        <end position="408"/>
    </location>
</feature>
<dbReference type="PANTHER" id="PTHR35662">
    <property type="entry name" value="INTERACTOR OF HORMAD1 PROTEIN 1"/>
    <property type="match status" value="1"/>
</dbReference>
<evidence type="ECO:0000313" key="3">
    <source>
        <dbReference type="Proteomes" id="UP000593565"/>
    </source>
</evidence>
<keyword evidence="3" id="KW-1185">Reference proteome</keyword>
<dbReference type="GO" id="GO:0006310">
    <property type="term" value="P:DNA recombination"/>
    <property type="evidence" value="ECO:0007669"/>
    <property type="project" value="InterPro"/>
</dbReference>
<dbReference type="GO" id="GO:0000794">
    <property type="term" value="C:condensed nuclear chromosome"/>
    <property type="evidence" value="ECO:0007669"/>
    <property type="project" value="TreeGrafter"/>
</dbReference>
<protein>
    <recommendedName>
        <fullName evidence="4">Coiled-coil domain-containing protein 36</fullName>
    </recommendedName>
</protein>